<evidence type="ECO:0000313" key="2">
    <source>
        <dbReference type="EMBL" id="KAL3285856.1"/>
    </source>
</evidence>
<organism evidence="2 3">
    <name type="scientific">Cryptolaemus montrouzieri</name>
    <dbReference type="NCBI Taxonomy" id="559131"/>
    <lineage>
        <taxon>Eukaryota</taxon>
        <taxon>Metazoa</taxon>
        <taxon>Ecdysozoa</taxon>
        <taxon>Arthropoda</taxon>
        <taxon>Hexapoda</taxon>
        <taxon>Insecta</taxon>
        <taxon>Pterygota</taxon>
        <taxon>Neoptera</taxon>
        <taxon>Endopterygota</taxon>
        <taxon>Coleoptera</taxon>
        <taxon>Polyphaga</taxon>
        <taxon>Cucujiformia</taxon>
        <taxon>Coccinelloidea</taxon>
        <taxon>Coccinellidae</taxon>
        <taxon>Scymninae</taxon>
        <taxon>Scymnini</taxon>
        <taxon>Cryptolaemus</taxon>
    </lineage>
</organism>
<protein>
    <submittedName>
        <fullName evidence="2">Uncharacterized protein</fullName>
    </submittedName>
</protein>
<evidence type="ECO:0000256" key="1">
    <source>
        <dbReference type="SAM" id="MobiDB-lite"/>
    </source>
</evidence>
<dbReference type="AlphaFoldDB" id="A0ABD2P4G7"/>
<keyword evidence="3" id="KW-1185">Reference proteome</keyword>
<proteinExistence type="predicted"/>
<comment type="caution">
    <text evidence="2">The sequence shown here is derived from an EMBL/GenBank/DDBJ whole genome shotgun (WGS) entry which is preliminary data.</text>
</comment>
<sequence length="161" mass="18007">MFMPCHPKSAYSEGKRPISLSQGLSQSASEKHQIQDQNNQMMSLEHFDRLMDKINDMSAGVDRIERRQNNISAQLADCSATIKEHAQTLSDHRNYISSCESNIVNILVEDISGIFNKVSALEKDLSSMNGDSSPKENTPEILDRVSKAHVTKVLTKLPHPE</sequence>
<feature type="compositionally biased region" description="Polar residues" evidence="1">
    <location>
        <begin position="19"/>
        <end position="28"/>
    </location>
</feature>
<name>A0ABD2P4G7_9CUCU</name>
<feature type="region of interest" description="Disordered" evidence="1">
    <location>
        <begin position="1"/>
        <end position="32"/>
    </location>
</feature>
<reference evidence="2 3" key="1">
    <citation type="journal article" date="2021" name="BMC Biol.">
        <title>Horizontally acquired antibacterial genes associated with adaptive radiation of ladybird beetles.</title>
        <authorList>
            <person name="Li H.S."/>
            <person name="Tang X.F."/>
            <person name="Huang Y.H."/>
            <person name="Xu Z.Y."/>
            <person name="Chen M.L."/>
            <person name="Du X.Y."/>
            <person name="Qiu B.Y."/>
            <person name="Chen P.T."/>
            <person name="Zhang W."/>
            <person name="Slipinski A."/>
            <person name="Escalona H.E."/>
            <person name="Waterhouse R.M."/>
            <person name="Zwick A."/>
            <person name="Pang H."/>
        </authorList>
    </citation>
    <scope>NUCLEOTIDE SEQUENCE [LARGE SCALE GENOMIC DNA]</scope>
    <source>
        <strain evidence="2">SYSU2018</strain>
    </source>
</reference>
<evidence type="ECO:0000313" key="3">
    <source>
        <dbReference type="Proteomes" id="UP001516400"/>
    </source>
</evidence>
<dbReference type="EMBL" id="JABFTP020000185">
    <property type="protein sequence ID" value="KAL3285856.1"/>
    <property type="molecule type" value="Genomic_DNA"/>
</dbReference>
<accession>A0ABD2P4G7</accession>
<gene>
    <name evidence="2" type="ORF">HHI36_000376</name>
</gene>
<dbReference type="Proteomes" id="UP001516400">
    <property type="component" value="Unassembled WGS sequence"/>
</dbReference>
<dbReference type="Gene3D" id="1.20.5.340">
    <property type="match status" value="1"/>
</dbReference>